<keyword evidence="5" id="KW-0472">Membrane</keyword>
<evidence type="ECO:0000256" key="5">
    <source>
        <dbReference type="ARBA" id="ARBA00023136"/>
    </source>
</evidence>
<dbReference type="InterPro" id="IPR016181">
    <property type="entry name" value="Acyl_CoA_acyltransferase"/>
</dbReference>
<proteinExistence type="predicted"/>
<accession>A0A068NSG0</accession>
<gene>
    <name evidence="7" type="ORF">OP10G_2332</name>
</gene>
<feature type="domain" description="Phosphatidylglycerol lysyltransferase C-terminal" evidence="6">
    <location>
        <begin position="8"/>
        <end position="291"/>
    </location>
</feature>
<keyword evidence="8" id="KW-1185">Reference proteome</keyword>
<dbReference type="GO" id="GO:0016755">
    <property type="term" value="F:aminoacyltransferase activity"/>
    <property type="evidence" value="ECO:0007669"/>
    <property type="project" value="TreeGrafter"/>
</dbReference>
<evidence type="ECO:0000256" key="4">
    <source>
        <dbReference type="ARBA" id="ARBA00022989"/>
    </source>
</evidence>
<dbReference type="Proteomes" id="UP000027982">
    <property type="component" value="Chromosome"/>
</dbReference>
<dbReference type="InterPro" id="IPR024320">
    <property type="entry name" value="LPG_synthase_C"/>
</dbReference>
<dbReference type="HOGENOM" id="CLU_047543_0_0_0"/>
<comment type="subcellular location">
    <subcellularLocation>
        <location evidence="1">Cell membrane</location>
        <topology evidence="1">Multi-pass membrane protein</topology>
    </subcellularLocation>
</comment>
<evidence type="ECO:0000313" key="8">
    <source>
        <dbReference type="Proteomes" id="UP000027982"/>
    </source>
</evidence>
<keyword evidence="2" id="KW-1003">Cell membrane</keyword>
<keyword evidence="3" id="KW-0812">Transmembrane</keyword>
<protein>
    <recommendedName>
        <fullName evidence="6">Phosphatidylglycerol lysyltransferase C-terminal domain-containing protein</fullName>
    </recommendedName>
</protein>
<dbReference type="EMBL" id="CP007139">
    <property type="protein sequence ID" value="AIE85700.1"/>
    <property type="molecule type" value="Genomic_DNA"/>
</dbReference>
<keyword evidence="4" id="KW-1133">Transmembrane helix</keyword>
<evidence type="ECO:0000256" key="1">
    <source>
        <dbReference type="ARBA" id="ARBA00004651"/>
    </source>
</evidence>
<evidence type="ECO:0000259" key="6">
    <source>
        <dbReference type="Pfam" id="PF09924"/>
    </source>
</evidence>
<dbReference type="Pfam" id="PF09924">
    <property type="entry name" value="LPG_synthase_C"/>
    <property type="match status" value="1"/>
</dbReference>
<dbReference type="eggNOG" id="COG2898">
    <property type="taxonomic scope" value="Bacteria"/>
</dbReference>
<name>A0A068NSG0_FIMGI</name>
<dbReference type="InterPro" id="IPR051211">
    <property type="entry name" value="PG_lysyltransferase"/>
</dbReference>
<sequence>MQRFGWNSTCYQIVNPGIDRWFSAAGDSVVGFVRRIGVRVVAGAPVCSIDRLPNVVEEFERCRAGCVCYFGAEGRIRELLGGRPEYSTVVLGAQPIWRPEEWCRRFDADPTLRAQRNRAANKGVVVVEWPTEKATNHPELWRCLHEWLETRGLPPLHFLVEPETLGGLEGRRVFVAEKEGRPVGFVVLSPVPERRGWLTEQFVRGRGAPNGTVELTLDTAIRAVAADGDEYVTMGIVPLSNHGVGASHGNPAWLRALLAWVRAHGRRFYHFDGLDEFKSKFHPEEWEPIYAISKESRFSFRTLYAIAAAFTDGPPALAVAKGLAKAVRQEFRWLRRSLAAAE</sequence>
<evidence type="ECO:0000256" key="2">
    <source>
        <dbReference type="ARBA" id="ARBA00022475"/>
    </source>
</evidence>
<dbReference type="SUPFAM" id="SSF55729">
    <property type="entry name" value="Acyl-CoA N-acyltransferases (Nat)"/>
    <property type="match status" value="1"/>
</dbReference>
<reference evidence="7 8" key="1">
    <citation type="journal article" date="2014" name="PLoS ONE">
        <title>The first complete genome sequence of the class fimbriimonadia in the phylum armatimonadetes.</title>
        <authorList>
            <person name="Hu Z.Y."/>
            <person name="Wang Y.Z."/>
            <person name="Im W.T."/>
            <person name="Wang S.Y."/>
            <person name="Zhao G.P."/>
            <person name="Zheng H.J."/>
            <person name="Quan Z.X."/>
        </authorList>
    </citation>
    <scope>NUCLEOTIDE SEQUENCE [LARGE SCALE GENOMIC DNA]</scope>
    <source>
        <strain evidence="7">Gsoil 348</strain>
    </source>
</reference>
<evidence type="ECO:0000256" key="3">
    <source>
        <dbReference type="ARBA" id="ARBA00022692"/>
    </source>
</evidence>
<evidence type="ECO:0000313" key="7">
    <source>
        <dbReference type="EMBL" id="AIE85700.1"/>
    </source>
</evidence>
<dbReference type="GO" id="GO:0005886">
    <property type="term" value="C:plasma membrane"/>
    <property type="evidence" value="ECO:0007669"/>
    <property type="project" value="UniProtKB-SubCell"/>
</dbReference>
<dbReference type="PANTHER" id="PTHR34697">
    <property type="entry name" value="PHOSPHATIDYLGLYCEROL LYSYLTRANSFERASE"/>
    <property type="match status" value="1"/>
</dbReference>
<dbReference type="AlphaFoldDB" id="A0A068NSG0"/>
<dbReference type="GO" id="GO:0055091">
    <property type="term" value="P:phospholipid homeostasis"/>
    <property type="evidence" value="ECO:0007669"/>
    <property type="project" value="TreeGrafter"/>
</dbReference>
<dbReference type="STRING" id="661478.OP10G_2332"/>
<dbReference type="KEGG" id="fgi:OP10G_2332"/>
<dbReference type="PANTHER" id="PTHR34697:SF2">
    <property type="entry name" value="PHOSPHATIDYLGLYCEROL LYSYLTRANSFERASE"/>
    <property type="match status" value="1"/>
</dbReference>
<organism evidence="7 8">
    <name type="scientific">Fimbriimonas ginsengisoli Gsoil 348</name>
    <dbReference type="NCBI Taxonomy" id="661478"/>
    <lineage>
        <taxon>Bacteria</taxon>
        <taxon>Bacillati</taxon>
        <taxon>Armatimonadota</taxon>
        <taxon>Fimbriimonadia</taxon>
        <taxon>Fimbriimonadales</taxon>
        <taxon>Fimbriimonadaceae</taxon>
        <taxon>Fimbriimonas</taxon>
    </lineage>
</organism>